<protein>
    <submittedName>
        <fullName evidence="2">Uncharacterized protein</fullName>
    </submittedName>
</protein>
<dbReference type="EMBL" id="JBJUIK010000010">
    <property type="protein sequence ID" value="KAL3515021.1"/>
    <property type="molecule type" value="Genomic_DNA"/>
</dbReference>
<sequence length="368" mass="40536">MRVLVLFRRGGYLGFFLTILLALNLCYGKNVQIHLFGSIEFTQCTTDVAKTWHPTSSGARLTIECKSPDGNFRTLGEGGVDGKGNFEINFLEAEILKDCTQKNNECFLKLHSSAAGAPCPVRKAKRILVMIFKSIDNVKQTSAIKKWLKFSSNSCTAAIPWPFYNDNLVQTSNRGHLENFVQAPVFVSRKLLFFPIKIFPPIIPYPFPPPSPSFGNPLPTPAPFSEEPQPPIHETPPPIYDDPLPLPSTPYIKKPSPLLPPLDPTYKNPLPPPITEPLPPVAAPTPLAYYPCNPPILSPGPLPEPKPSQNPALSPLYTAKPPPPASPRYSFSPIPRAPPIPTLPPNPTVPRRFFNLPKSPTPPTQPRS</sequence>
<feature type="region of interest" description="Disordered" evidence="1">
    <location>
        <begin position="216"/>
        <end position="236"/>
    </location>
</feature>
<feature type="region of interest" description="Disordered" evidence="1">
    <location>
        <begin position="298"/>
        <end position="368"/>
    </location>
</feature>
<proteinExistence type="predicted"/>
<name>A0ABD2Z886_9GENT</name>
<evidence type="ECO:0000256" key="1">
    <source>
        <dbReference type="SAM" id="MobiDB-lite"/>
    </source>
</evidence>
<evidence type="ECO:0000313" key="2">
    <source>
        <dbReference type="EMBL" id="KAL3515021.1"/>
    </source>
</evidence>
<gene>
    <name evidence="2" type="ORF">ACH5RR_021923</name>
</gene>
<evidence type="ECO:0000313" key="3">
    <source>
        <dbReference type="Proteomes" id="UP001630127"/>
    </source>
</evidence>
<dbReference type="AlphaFoldDB" id="A0ABD2Z886"/>
<accession>A0ABD2Z886</accession>
<dbReference type="Proteomes" id="UP001630127">
    <property type="component" value="Unassembled WGS sequence"/>
</dbReference>
<keyword evidence="3" id="KW-1185">Reference proteome</keyword>
<dbReference type="PRINTS" id="PR01217">
    <property type="entry name" value="PRICHEXTENSN"/>
</dbReference>
<feature type="compositionally biased region" description="Pro residues" evidence="1">
    <location>
        <begin position="298"/>
        <end position="308"/>
    </location>
</feature>
<feature type="compositionally biased region" description="Pro residues" evidence="1">
    <location>
        <begin position="335"/>
        <end position="348"/>
    </location>
</feature>
<reference evidence="2 3" key="1">
    <citation type="submission" date="2024-11" db="EMBL/GenBank/DDBJ databases">
        <title>A near-complete genome assembly of Cinchona calisaya.</title>
        <authorList>
            <person name="Lian D.C."/>
            <person name="Zhao X.W."/>
            <person name="Wei L."/>
        </authorList>
    </citation>
    <scope>NUCLEOTIDE SEQUENCE [LARGE SCALE GENOMIC DNA]</scope>
    <source>
        <tissue evidence="2">Nenye</tissue>
    </source>
</reference>
<feature type="compositionally biased region" description="Pro residues" evidence="1">
    <location>
        <begin position="359"/>
        <end position="368"/>
    </location>
</feature>
<organism evidence="2 3">
    <name type="scientific">Cinchona calisaya</name>
    <dbReference type="NCBI Taxonomy" id="153742"/>
    <lineage>
        <taxon>Eukaryota</taxon>
        <taxon>Viridiplantae</taxon>
        <taxon>Streptophyta</taxon>
        <taxon>Embryophyta</taxon>
        <taxon>Tracheophyta</taxon>
        <taxon>Spermatophyta</taxon>
        <taxon>Magnoliopsida</taxon>
        <taxon>eudicotyledons</taxon>
        <taxon>Gunneridae</taxon>
        <taxon>Pentapetalae</taxon>
        <taxon>asterids</taxon>
        <taxon>lamiids</taxon>
        <taxon>Gentianales</taxon>
        <taxon>Rubiaceae</taxon>
        <taxon>Cinchonoideae</taxon>
        <taxon>Cinchoneae</taxon>
        <taxon>Cinchona</taxon>
    </lineage>
</organism>
<comment type="caution">
    <text evidence="2">The sequence shown here is derived from an EMBL/GenBank/DDBJ whole genome shotgun (WGS) entry which is preliminary data.</text>
</comment>